<reference evidence="1" key="1">
    <citation type="journal article" date="2015" name="Nature">
        <title>Complex archaea that bridge the gap between prokaryotes and eukaryotes.</title>
        <authorList>
            <person name="Spang A."/>
            <person name="Saw J.H."/>
            <person name="Jorgensen S.L."/>
            <person name="Zaremba-Niedzwiedzka K."/>
            <person name="Martijn J."/>
            <person name="Lind A.E."/>
            <person name="van Eijk R."/>
            <person name="Schleper C."/>
            <person name="Guy L."/>
            <person name="Ettema T.J."/>
        </authorList>
    </citation>
    <scope>NUCLEOTIDE SEQUENCE</scope>
</reference>
<dbReference type="AlphaFoldDB" id="A0A0F9G3R0"/>
<name>A0A0F9G3R0_9ZZZZ</name>
<dbReference type="Gene3D" id="3.90.550.40">
    <property type="match status" value="1"/>
</dbReference>
<protein>
    <recommendedName>
        <fullName evidence="2">Glycosyltransferase 2-like domain-containing protein</fullName>
    </recommendedName>
</protein>
<organism evidence="1">
    <name type="scientific">marine sediment metagenome</name>
    <dbReference type="NCBI Taxonomy" id="412755"/>
    <lineage>
        <taxon>unclassified sequences</taxon>
        <taxon>metagenomes</taxon>
        <taxon>ecological metagenomes</taxon>
    </lineage>
</organism>
<sequence>MKVAIATPCYSGQVATAFTDALITTLISAPEGTRPVWVKHIGCPYLALARSIITAQAMAWGTDKIFFIDDDIAWKPEDFWRMAAKPGVVVGGYPLPPKQFVLDKTVNEQVKMSIRGLDEPETNAAGDTTIYAAGLGFACVGREVFESLKGTARKFSRDGLDHAENDELYDYFSPEHDQDVWCGEDFAFCLRARAAGHGIWLDSSVTLTHHEGRIGLSNR</sequence>
<gene>
    <name evidence="1" type="ORF">LCGC14_1957990</name>
</gene>
<dbReference type="EMBL" id="LAZR01021498">
    <property type="protein sequence ID" value="KKL85111.1"/>
    <property type="molecule type" value="Genomic_DNA"/>
</dbReference>
<comment type="caution">
    <text evidence="1">The sequence shown here is derived from an EMBL/GenBank/DDBJ whole genome shotgun (WGS) entry which is preliminary data.</text>
</comment>
<evidence type="ECO:0008006" key="2">
    <source>
        <dbReference type="Google" id="ProtNLM"/>
    </source>
</evidence>
<proteinExistence type="predicted"/>
<dbReference type="SUPFAM" id="SSF53448">
    <property type="entry name" value="Nucleotide-diphospho-sugar transferases"/>
    <property type="match status" value="1"/>
</dbReference>
<evidence type="ECO:0000313" key="1">
    <source>
        <dbReference type="EMBL" id="KKL85111.1"/>
    </source>
</evidence>
<accession>A0A0F9G3R0</accession>
<dbReference type="InterPro" id="IPR029044">
    <property type="entry name" value="Nucleotide-diphossugar_trans"/>
</dbReference>